<dbReference type="Gene3D" id="1.20.5.1890">
    <property type="match status" value="1"/>
</dbReference>
<feature type="transmembrane region" description="Helical" evidence="8">
    <location>
        <begin position="1376"/>
        <end position="1401"/>
    </location>
</feature>
<evidence type="ECO:0000259" key="11">
    <source>
        <dbReference type="PROSITE" id="PS50175"/>
    </source>
</evidence>
<evidence type="ECO:0000256" key="7">
    <source>
        <dbReference type="SAM" id="MobiDB-lite"/>
    </source>
</evidence>
<dbReference type="GO" id="GO:0004190">
    <property type="term" value="F:aspartic-type endopeptidase activity"/>
    <property type="evidence" value="ECO:0007669"/>
    <property type="project" value="InterPro"/>
</dbReference>
<dbReference type="InterPro" id="IPR001878">
    <property type="entry name" value="Znf_CCHC"/>
</dbReference>
<dbReference type="Gene3D" id="1.10.510.10">
    <property type="entry name" value="Transferase(Phosphotransferase) domain 1"/>
    <property type="match status" value="1"/>
</dbReference>
<dbReference type="InterPro" id="IPR011009">
    <property type="entry name" value="Kinase-like_dom_sf"/>
</dbReference>
<feature type="region of interest" description="Disordered" evidence="7">
    <location>
        <begin position="87"/>
        <end position="115"/>
    </location>
</feature>
<evidence type="ECO:0000256" key="5">
    <source>
        <dbReference type="ARBA" id="ARBA00022801"/>
    </source>
</evidence>
<dbReference type="Pfam" id="PF00069">
    <property type="entry name" value="Pkinase"/>
    <property type="match status" value="1"/>
</dbReference>
<dbReference type="OrthoDB" id="5861180at2759"/>
<keyword evidence="6" id="KW-0863">Zinc-finger</keyword>
<feature type="compositionally biased region" description="Low complexity" evidence="7">
    <location>
        <begin position="475"/>
        <end position="507"/>
    </location>
</feature>
<keyword evidence="2" id="KW-0548">Nucleotidyltransferase</keyword>
<keyword evidence="5" id="KW-0378">Hydrolase</keyword>
<keyword evidence="8" id="KW-0472">Membrane</keyword>
<proteinExistence type="predicted"/>
<evidence type="ECO:0000256" key="8">
    <source>
        <dbReference type="SAM" id="Phobius"/>
    </source>
</evidence>
<keyword evidence="1" id="KW-0808">Transferase</keyword>
<dbReference type="Pfam" id="PF24664">
    <property type="entry name" value="Monjiviricetes_fusion"/>
    <property type="match status" value="1"/>
</dbReference>
<dbReference type="InParanoid" id="E3NEA4"/>
<organism evidence="13">
    <name type="scientific">Caenorhabditis remanei</name>
    <name type="common">Caenorhabditis vulgaris</name>
    <dbReference type="NCBI Taxonomy" id="31234"/>
    <lineage>
        <taxon>Eukaryota</taxon>
        <taxon>Metazoa</taxon>
        <taxon>Ecdysozoa</taxon>
        <taxon>Nematoda</taxon>
        <taxon>Chromadorea</taxon>
        <taxon>Rhabditida</taxon>
        <taxon>Rhabditina</taxon>
        <taxon>Rhabditomorpha</taxon>
        <taxon>Rhabditoidea</taxon>
        <taxon>Rhabditidae</taxon>
        <taxon>Peloderinae</taxon>
        <taxon>Caenorhabditis</taxon>
    </lineage>
</organism>
<dbReference type="SUPFAM" id="SSF56112">
    <property type="entry name" value="Protein kinase-like (PK-like)"/>
    <property type="match status" value="1"/>
</dbReference>
<feature type="region of interest" description="Disordered" evidence="7">
    <location>
        <begin position="524"/>
        <end position="561"/>
    </location>
</feature>
<evidence type="ECO:0000259" key="10">
    <source>
        <dbReference type="PROSITE" id="PS50158"/>
    </source>
</evidence>
<dbReference type="InterPro" id="IPR021109">
    <property type="entry name" value="Peptidase_aspartic_dom_sf"/>
</dbReference>
<dbReference type="EMBL" id="DS268619">
    <property type="protein sequence ID" value="EFO94544.1"/>
    <property type="molecule type" value="Genomic_DNA"/>
</dbReference>
<dbReference type="Gene3D" id="4.10.60.10">
    <property type="entry name" value="Zinc finger, CCHC-type"/>
    <property type="match status" value="1"/>
</dbReference>
<feature type="compositionally biased region" description="Polar residues" evidence="7">
    <location>
        <begin position="1100"/>
        <end position="1110"/>
    </location>
</feature>
<dbReference type="PROSITE" id="PS50175">
    <property type="entry name" value="ASP_PROT_RETROV"/>
    <property type="match status" value="1"/>
</dbReference>
<dbReference type="GO" id="GO:0004519">
    <property type="term" value="F:endonuclease activity"/>
    <property type="evidence" value="ECO:0007669"/>
    <property type="project" value="UniProtKB-KW"/>
</dbReference>
<dbReference type="Pfam" id="PF13975">
    <property type="entry name" value="gag-asp_proteas"/>
    <property type="match status" value="1"/>
</dbReference>
<feature type="compositionally biased region" description="Low complexity" evidence="7">
    <location>
        <begin position="524"/>
        <end position="546"/>
    </location>
</feature>
<dbReference type="PROSITE" id="PS00141">
    <property type="entry name" value="ASP_PROTEASE"/>
    <property type="match status" value="1"/>
</dbReference>
<protein>
    <recommendedName>
        <fullName evidence="14">Protein kinase domain-containing protein</fullName>
    </recommendedName>
</protein>
<dbReference type="SUPFAM" id="SSF161008">
    <property type="entry name" value="Viral glycoprotein ectodomain-like"/>
    <property type="match status" value="1"/>
</dbReference>
<feature type="region of interest" description="Disordered" evidence="7">
    <location>
        <begin position="2289"/>
        <end position="2342"/>
    </location>
</feature>
<evidence type="ECO:0000256" key="2">
    <source>
        <dbReference type="ARBA" id="ARBA00022695"/>
    </source>
</evidence>
<reference evidence="12" key="1">
    <citation type="submission" date="2007-07" db="EMBL/GenBank/DDBJ databases">
        <title>PCAP assembly of the Caenorhabditis remanei genome.</title>
        <authorList>
            <consortium name="The Caenorhabditis remanei Sequencing Consortium"/>
            <person name="Wilson R.K."/>
        </authorList>
    </citation>
    <scope>NUCLEOTIDE SEQUENCE [LARGE SCALE GENOMIC DNA]</scope>
    <source>
        <strain evidence="12">PB4641</strain>
    </source>
</reference>
<feature type="domain" description="CCHC-type" evidence="10">
    <location>
        <begin position="2359"/>
        <end position="2374"/>
    </location>
</feature>
<keyword evidence="8" id="KW-0812">Transmembrane</keyword>
<feature type="region of interest" description="Disordered" evidence="7">
    <location>
        <begin position="1063"/>
        <end position="1118"/>
    </location>
</feature>
<feature type="domain" description="Peptidase A2" evidence="11">
    <location>
        <begin position="2413"/>
        <end position="2451"/>
    </location>
</feature>
<dbReference type="PANTHER" id="PTHR37984:SF5">
    <property type="entry name" value="PROTEIN NYNRIN-LIKE"/>
    <property type="match status" value="1"/>
</dbReference>
<feature type="region of interest" description="Disordered" evidence="7">
    <location>
        <begin position="1"/>
        <end position="42"/>
    </location>
</feature>
<keyword evidence="6" id="KW-0479">Metal-binding</keyword>
<sequence length="2697" mass="309312">MQRKQVDYTTGAGGLDNWRRWTKEGKGDHNHAPNPTRARRRPIHSTIHSVTRHTNCALLPPNQTSISNLKTPCPNFPLCYCIPSSKETDTPRTTTPKIGPFKRFNWRKPTGSSDRVLRSHSKVVQGRTSSPLPGHYPPPLNFEEDLNESKPEFTPNQTVLFTEETRRELQDKRERFQKTPTPENGEENLLRESPPNDTLFRTAIFNPQIGEKLGNGENLGDRTLTPGQIPKLQSESSEFTPDQTLLFNAETRREMANRRVPTWKEQGEMTKILDRRISKFNDGKSSELKEWLDQFSRALHRCHIAPEEAVELIPLYLSGPALLKYNRLDEKKMTSWEEAAKMLIEAHDCPAEKEVALQELTTISQGKKPLSAFGQQIRTLGNYAYDGLNSESKEQLMATHFLTGTSKKIRTRLRRLQTIPKTLSGMQSEAEKIQRLLQIEEEEEEEDNLIAAVQRLNLQKPQRNDRRENEKGNTSGNPQWNQQGNNHGNSGNPQWNQNPNNQENPGNNWNQNCQCQCNPQNGGGNQNPNNQGNWSQNRNSNQGNSGRTQNSNQGRQLRWDQNTGRPYVNNIGHFLMGIATILTLIMAPTTEANPQICGFGEAGNVFIPPRPILCTFKQDIALKDHRVNVYSLRHEAIQMETIKCFKHEVTGERFSFLMIYKSTEATVGKRSPVSQEECRRASISKKYNDLEMKEISPGIFRTEATQDIASNHTLWLGTSVFTTYEFTLEVGQIATIDGQHAISNLGDLESCNFSTGNCQDDSSTIIWQAVDTRKECQYEFLQSATALISQQQIAIEEMGIFSNIDGDLRRLQSAAEGCFVHQPYLTDDGYLVEFYEAPLTGWVPDMHVESSPERRRPRLWNRGPREVGSIGGHGGMEFQFELGENYSTPILKKLFGTNNWTEIPELKNPISEPALLREISRYNISNTLLQNRARFYPVDRRAENPLLLMTLKAIRIGQYGARQLKELNEMEHQLTKGEEQLKTLIERQDAHVFNKLLEREFGISNPVFTQGDDSFEPPKILPESLVQYQGLKPEEEAIWRMPTTPLPKTTTTTTTTTVIPTTTTTVKRKPTNPITTTKGTSTTTTTPPTKPSSTTKVKSLETSPRPTVQTTKEKPQVQLEDRDPIPEENVNVVYEQPDIPQPKPHNEMQVLLEKPKEQVFREVCQEQWRTTSMFETVLQIDPTAAIRQLLRRSDISAKRIGETLLISKCQTVSPDRIHWDRKVNTTCFDLIPVTVKDKVWFFLPGSQDLVAEAMEIPCEERPPSVRWEHNRWVGLKNQEVQPQHLTRPNKREQQHFILKAPDTFYTILGEENGVSTGADKEQSRRLGKRLVTEGILKETIEKISNSTSAAGRSARKMYESAMGKLRDGLKMAVFEILVLILWIAIPLSTIVLILGVLYVYIKYKTIKRTRKLGRRTMRQARNALVEYAHNQIARVNNVELERSTRRPLRSYREEYTTFSVNSVKVNAVNAARLPHIDVELDGETLEALVDTGAAISYLPLSSVKSKINNRNTPSARAANGSSINFLGAYKGTIKIGNFSIPHEWLVSKNSECPAPMLIGSDLIKKIQQPRTWIEHQPPQKHHPNRQHVPRKSITETSPFSLLELRDEAQLRRGDVTRRGLLGKKKNATSKDPQKIKMIQKMVEIGGDSVLLENRNGQCLLYEIRRMNKPRWTIVSKEPSLSINVTSLYVCLETHKNTVRVVRISSGQELPWITMRKNDSFCGIWREMRDGMLTSEKECHCIPISPIKRHQIILFGTVEVSLLRKNNKCQIKVENRDRRLKGALEENQRYESNFFKVKKKHEDEGDVKSVVFQIVSDGPKIDDFEHNGDVGQGTYGLVGEYRSKRTRHRVLRHVQTLNRSLRYIEAYLIQRETINMAKISHRNVVHLYQCFSTQLHVYLVMEMMTTNLSNIIDSSGRLDKSDASQVLKSVGEALSYCHFKRLIHCDVKPENISISHEAVKLGDFGVSTFNEGRALCGTGYTAPKMFTDATHSFYICYIREDIETWPSTLVHVLYLLNLLFPMEIRSLENHERLKKRTTNRPLKTPKDKTMVEEAQGMNVHISMDEVLKALADGRLKLTTKTTEGAGSGLVDSISRRIANFEYEPEEGQAFEDWYLRYGDTITGEGTDLSDEAKRRLILSKLNQRDYNYFTNRILPDKTSEFKFEEIVNKLKECFPSTRSTFARRMEFLKIIDEGGDLGEYTGRVKKAYADAKFNEMSSEQVQCLMWIKGIRTNGTVDIRARAMQIMETRPTTTLIQLDHEIMKLLEFREDAKNIGGCRTSEEVFAVRKMRTEKAKEQKRSSQRHLLRKEKQRENEGSSTDEKDDSDEEKPTRNHNQRKKKCHRCGGEHNAMNCWAKNKECFDCGRRGHVSKMCQEQQDDDEKSDRLCHRAIYAEDDCYEKTRIYRTIEVNGLDVKMQVDTGADISFISREDWKRLRKPKLKRTKTEIFDAGGLKMQLDGTFKCKIKYQGVEKTVEAYVGDAKSLFGLDWLKKIPDVLNIEKIWMNHIVAKTPNRRRDIYKVNGIYVKESKPRKGSTEVVKNGSMKRHVRRWPDEKFVKIQRNREETGKERCKSFVTRSPNPGRKEKVGAFERHDRWEKKNPKENSRLQPELKVSFPETLGQHSAWSRGWNQQGSSAPSLPIPPQTSFAMYPWRNNFGCSEMTGCYVWIPNCYEMRMMSGPDANWRGFHQNDVAPVDFR</sequence>
<evidence type="ECO:0000313" key="12">
    <source>
        <dbReference type="EMBL" id="EFO94544.1"/>
    </source>
</evidence>
<evidence type="ECO:0000256" key="6">
    <source>
        <dbReference type="PROSITE-ProRule" id="PRU00047"/>
    </source>
</evidence>
<feature type="region of interest" description="Disordered" evidence="7">
    <location>
        <begin position="172"/>
        <end position="197"/>
    </location>
</feature>
<gene>
    <name evidence="12" type="ORF">CRE_05211</name>
</gene>
<dbReference type="InterPro" id="IPR000719">
    <property type="entry name" value="Prot_kinase_dom"/>
</dbReference>
<dbReference type="Proteomes" id="UP000008281">
    <property type="component" value="Unassembled WGS sequence"/>
</dbReference>
<evidence type="ECO:0000313" key="13">
    <source>
        <dbReference type="Proteomes" id="UP000008281"/>
    </source>
</evidence>
<dbReference type="GO" id="GO:0006508">
    <property type="term" value="P:proteolysis"/>
    <property type="evidence" value="ECO:0007669"/>
    <property type="project" value="InterPro"/>
</dbReference>
<dbReference type="InterPro" id="IPR001995">
    <property type="entry name" value="Peptidase_A2_cat"/>
</dbReference>
<dbReference type="PANTHER" id="PTHR37984">
    <property type="entry name" value="PROTEIN CBG26694"/>
    <property type="match status" value="1"/>
</dbReference>
<feature type="compositionally biased region" description="Low complexity" evidence="7">
    <location>
        <begin position="1063"/>
        <end position="1097"/>
    </location>
</feature>
<dbReference type="SUPFAM" id="SSF50630">
    <property type="entry name" value="Acid proteases"/>
    <property type="match status" value="2"/>
</dbReference>
<dbReference type="InterPro" id="IPR001969">
    <property type="entry name" value="Aspartic_peptidase_AS"/>
</dbReference>
<evidence type="ECO:0000256" key="3">
    <source>
        <dbReference type="ARBA" id="ARBA00022722"/>
    </source>
</evidence>
<feature type="compositionally biased region" description="Polar residues" evidence="7">
    <location>
        <begin position="547"/>
        <end position="561"/>
    </location>
</feature>
<feature type="compositionally biased region" description="Basic and acidic residues" evidence="7">
    <location>
        <begin position="462"/>
        <end position="471"/>
    </location>
</feature>
<dbReference type="eggNOG" id="KOG0580">
    <property type="taxonomic scope" value="Eukaryota"/>
</dbReference>
<dbReference type="GO" id="GO:0008270">
    <property type="term" value="F:zinc ion binding"/>
    <property type="evidence" value="ECO:0007669"/>
    <property type="project" value="UniProtKB-KW"/>
</dbReference>
<name>E3NEA4_CAERE</name>
<dbReference type="PROSITE" id="PS50158">
    <property type="entry name" value="ZF_CCHC"/>
    <property type="match status" value="1"/>
</dbReference>
<feature type="compositionally biased region" description="Basic residues" evidence="7">
    <location>
        <begin position="2331"/>
        <end position="2342"/>
    </location>
</feature>
<feature type="compositionally biased region" description="Basic and acidic residues" evidence="7">
    <location>
        <begin position="17"/>
        <end position="31"/>
    </location>
</feature>
<keyword evidence="4" id="KW-0255">Endonuclease</keyword>
<dbReference type="Pfam" id="PF23309">
    <property type="entry name" value="DUF7083"/>
    <property type="match status" value="1"/>
</dbReference>
<evidence type="ECO:0000256" key="4">
    <source>
        <dbReference type="ARBA" id="ARBA00022759"/>
    </source>
</evidence>
<dbReference type="GO" id="GO:0003676">
    <property type="term" value="F:nucleic acid binding"/>
    <property type="evidence" value="ECO:0007669"/>
    <property type="project" value="InterPro"/>
</dbReference>
<keyword evidence="13" id="KW-1185">Reference proteome</keyword>
<dbReference type="InterPro" id="IPR050951">
    <property type="entry name" value="Retrovirus_Pol_polyprotein"/>
</dbReference>
<evidence type="ECO:0000256" key="1">
    <source>
        <dbReference type="ARBA" id="ARBA00022679"/>
    </source>
</evidence>
<feature type="compositionally biased region" description="Basic and acidic residues" evidence="7">
    <location>
        <begin position="2289"/>
        <end position="2298"/>
    </location>
</feature>
<keyword evidence="8" id="KW-1133">Transmembrane helix</keyword>
<feature type="domain" description="Protein kinase" evidence="9">
    <location>
        <begin position="1823"/>
        <end position="2187"/>
    </location>
</feature>
<keyword evidence="6" id="KW-0862">Zinc</keyword>
<dbReference type="GO" id="GO:0004672">
    <property type="term" value="F:protein kinase activity"/>
    <property type="evidence" value="ECO:0007669"/>
    <property type="project" value="InterPro"/>
</dbReference>
<evidence type="ECO:0000259" key="9">
    <source>
        <dbReference type="PROSITE" id="PS50011"/>
    </source>
</evidence>
<dbReference type="Gene3D" id="2.40.70.10">
    <property type="entry name" value="Acid Proteases"/>
    <property type="match status" value="2"/>
</dbReference>
<feature type="region of interest" description="Disordered" evidence="7">
    <location>
        <begin position="454"/>
        <end position="507"/>
    </location>
</feature>
<evidence type="ECO:0008006" key="14">
    <source>
        <dbReference type="Google" id="ProtNLM"/>
    </source>
</evidence>
<dbReference type="SMART" id="SM00220">
    <property type="entry name" value="S_TKc"/>
    <property type="match status" value="1"/>
</dbReference>
<accession>E3NEA4</accession>
<dbReference type="InterPro" id="IPR055510">
    <property type="entry name" value="DUF7083"/>
</dbReference>
<dbReference type="PROSITE" id="PS50011">
    <property type="entry name" value="PROTEIN_KINASE_DOM"/>
    <property type="match status" value="1"/>
</dbReference>
<dbReference type="HOGENOM" id="CLU_227349_0_0_1"/>
<feature type="non-terminal residue" evidence="12">
    <location>
        <position position="2697"/>
    </location>
</feature>
<dbReference type="SMART" id="SM00343">
    <property type="entry name" value="ZnF_C2HC"/>
    <property type="match status" value="2"/>
</dbReference>
<dbReference type="GO" id="GO:0016779">
    <property type="term" value="F:nucleotidyltransferase activity"/>
    <property type="evidence" value="ECO:0007669"/>
    <property type="project" value="UniProtKB-KW"/>
</dbReference>
<dbReference type="GO" id="GO:0005524">
    <property type="term" value="F:ATP binding"/>
    <property type="evidence" value="ECO:0007669"/>
    <property type="project" value="InterPro"/>
</dbReference>
<dbReference type="STRING" id="31234.E3NEA4"/>
<keyword evidence="3" id="KW-0540">Nuclease</keyword>